<proteinExistence type="predicted"/>
<name>A0ACD1H6V9_9EURO</name>
<evidence type="ECO:0000313" key="1">
    <source>
        <dbReference type="EMBL" id="RAH69240.1"/>
    </source>
</evidence>
<gene>
    <name evidence="1" type="ORF">BO66DRAFT_392473</name>
</gene>
<organism evidence="1 2">
    <name type="scientific">Aspergillus aculeatinus CBS 121060</name>
    <dbReference type="NCBI Taxonomy" id="1448322"/>
    <lineage>
        <taxon>Eukaryota</taxon>
        <taxon>Fungi</taxon>
        <taxon>Dikarya</taxon>
        <taxon>Ascomycota</taxon>
        <taxon>Pezizomycotina</taxon>
        <taxon>Eurotiomycetes</taxon>
        <taxon>Eurotiomycetidae</taxon>
        <taxon>Eurotiales</taxon>
        <taxon>Aspergillaceae</taxon>
        <taxon>Aspergillus</taxon>
        <taxon>Aspergillus subgen. Circumdati</taxon>
    </lineage>
</organism>
<evidence type="ECO:0000313" key="2">
    <source>
        <dbReference type="Proteomes" id="UP000249661"/>
    </source>
</evidence>
<dbReference type="EMBL" id="KZ824961">
    <property type="protein sequence ID" value="RAH69240.1"/>
    <property type="molecule type" value="Genomic_DNA"/>
</dbReference>
<keyword evidence="2" id="KW-1185">Reference proteome</keyword>
<dbReference type="Proteomes" id="UP000249661">
    <property type="component" value="Unassembled WGS sequence"/>
</dbReference>
<accession>A0ACD1H6V9</accession>
<sequence>MDWLVSRHTSPLGAVESPLVFTTIFAVILWSGWYLWRFYVAPTLYPNEPRLLPYWIPYLGHTFSFLRRAEDVYLRAEKYFANTDEPYSVVLMGGVSVIIRNIKDLSIVWRNTTALSYDPFTSRMLMAFGITPRHVRNLYEPDPARLLNDEKTREQSLLYRANPKKLSYMHLQSQWFKTQLLPGDHLKGLLQVYPVYLSRFLQIPQLRRGMSSETQGDETKASSVTVPLGRFCRYVLAQSAFRTFFGEELFEVEPQFAHIYQRWEDASWKVFYNIPPLLAPGLHSDRKRTIAALAVYLDLPDSQRKNTAWIFGAMNSELTNLGLPASDRAGLIMMICWAINNNAHYIAFWMFAHILCDANLKTAVISEINACFPNPSATSGGSASPPTDDYQGCDMDKLVTGCPQLNALWAEALRLYNFSTAVRKAVDDCSVNHNGQTFNIRKGQQVFGPVRNFHRTDGSIFGDATTAFDHTRFLRDPKIRQAKEYFPFGGGHTLCPGRHFAEREIYLLVALTLRRFEVTVVGDHPTVPPINYDMPALAAAAPKGELFVTLRR</sequence>
<protein>
    <submittedName>
        <fullName evidence="1">Cytochrome P450</fullName>
    </submittedName>
</protein>
<reference evidence="1" key="1">
    <citation type="submission" date="2018-02" db="EMBL/GenBank/DDBJ databases">
        <title>The genomes of Aspergillus section Nigri reveals drivers in fungal speciation.</title>
        <authorList>
            <consortium name="DOE Joint Genome Institute"/>
            <person name="Vesth T.C."/>
            <person name="Nybo J."/>
            <person name="Theobald S."/>
            <person name="Brandl J."/>
            <person name="Frisvad J.C."/>
            <person name="Nielsen K.F."/>
            <person name="Lyhne E.K."/>
            <person name="Kogle M.E."/>
            <person name="Kuo A."/>
            <person name="Riley R."/>
            <person name="Clum A."/>
            <person name="Nolan M."/>
            <person name="Lipzen A."/>
            <person name="Salamov A."/>
            <person name="Henrissat B."/>
            <person name="Wiebenga A."/>
            <person name="De vries R.P."/>
            <person name="Grigoriev I.V."/>
            <person name="Mortensen U.H."/>
            <person name="Andersen M.R."/>
            <person name="Baker S.E."/>
        </authorList>
    </citation>
    <scope>NUCLEOTIDE SEQUENCE</scope>
    <source>
        <strain evidence="1">CBS 121060</strain>
    </source>
</reference>